<evidence type="ECO:0000256" key="2">
    <source>
        <dbReference type="ARBA" id="ARBA00022737"/>
    </source>
</evidence>
<dbReference type="InterPro" id="IPR019775">
    <property type="entry name" value="WD40_repeat_CS"/>
</dbReference>
<dbReference type="InterPro" id="IPR027417">
    <property type="entry name" value="P-loop_NTPase"/>
</dbReference>
<dbReference type="InterPro" id="IPR011047">
    <property type="entry name" value="Quinoprotein_ADH-like_sf"/>
</dbReference>
<feature type="repeat" description="WD" evidence="3">
    <location>
        <begin position="898"/>
        <end position="939"/>
    </location>
</feature>
<dbReference type="PANTHER" id="PTHR22847">
    <property type="entry name" value="WD40 REPEAT PROTEIN"/>
    <property type="match status" value="1"/>
</dbReference>
<feature type="repeat" description="WD" evidence="3">
    <location>
        <begin position="1117"/>
        <end position="1146"/>
    </location>
</feature>
<evidence type="ECO:0000256" key="1">
    <source>
        <dbReference type="ARBA" id="ARBA00022574"/>
    </source>
</evidence>
<reference evidence="5 6" key="1">
    <citation type="submission" date="2021-12" db="EMBL/GenBank/DDBJ databases">
        <title>Discovery of the Pendulisporaceae a myxobacterial family with distinct sporulation behavior and unique specialized metabolism.</title>
        <authorList>
            <person name="Garcia R."/>
            <person name="Popoff A."/>
            <person name="Bader C.D."/>
            <person name="Loehr J."/>
            <person name="Walesch S."/>
            <person name="Walt C."/>
            <person name="Boldt J."/>
            <person name="Bunk B."/>
            <person name="Haeckl F.J.F.P.J."/>
            <person name="Gunesch A.P."/>
            <person name="Birkelbach J."/>
            <person name="Nuebel U."/>
            <person name="Pietschmann T."/>
            <person name="Bach T."/>
            <person name="Mueller R."/>
        </authorList>
    </citation>
    <scope>NUCLEOTIDE SEQUENCE [LARGE SCALE GENOMIC DNA]</scope>
    <source>
        <strain evidence="5 6">MSr12523</strain>
    </source>
</reference>
<feature type="repeat" description="WD" evidence="3">
    <location>
        <begin position="766"/>
        <end position="807"/>
    </location>
</feature>
<dbReference type="SUPFAM" id="SSF50494">
    <property type="entry name" value="Trypsin-like serine proteases"/>
    <property type="match status" value="1"/>
</dbReference>
<evidence type="ECO:0000313" key="6">
    <source>
        <dbReference type="Proteomes" id="UP001379533"/>
    </source>
</evidence>
<organism evidence="5 6">
    <name type="scientific">Pendulispora brunnea</name>
    <dbReference type="NCBI Taxonomy" id="2905690"/>
    <lineage>
        <taxon>Bacteria</taxon>
        <taxon>Pseudomonadati</taxon>
        <taxon>Myxococcota</taxon>
        <taxon>Myxococcia</taxon>
        <taxon>Myxococcales</taxon>
        <taxon>Sorangiineae</taxon>
        <taxon>Pendulisporaceae</taxon>
        <taxon>Pendulispora</taxon>
    </lineage>
</organism>
<dbReference type="InterPro" id="IPR001680">
    <property type="entry name" value="WD40_rpt"/>
</dbReference>
<feature type="repeat" description="WD" evidence="3">
    <location>
        <begin position="940"/>
        <end position="981"/>
    </location>
</feature>
<feature type="repeat" description="WD" evidence="3">
    <location>
        <begin position="724"/>
        <end position="765"/>
    </location>
</feature>
<dbReference type="InterPro" id="IPR020472">
    <property type="entry name" value="WD40_PAC1"/>
</dbReference>
<feature type="repeat" description="WD" evidence="3">
    <location>
        <begin position="982"/>
        <end position="1023"/>
    </location>
</feature>
<dbReference type="Gene3D" id="3.40.50.300">
    <property type="entry name" value="P-loop containing nucleotide triphosphate hydrolases"/>
    <property type="match status" value="1"/>
</dbReference>
<dbReference type="SUPFAM" id="SSF50978">
    <property type="entry name" value="WD40 repeat-like"/>
    <property type="match status" value="1"/>
</dbReference>
<feature type="repeat" description="WD" evidence="3">
    <location>
        <begin position="1231"/>
        <end position="1272"/>
    </location>
</feature>
<evidence type="ECO:0000256" key="3">
    <source>
        <dbReference type="PROSITE-ProRule" id="PRU00221"/>
    </source>
</evidence>
<gene>
    <name evidence="5" type="ORF">LZC95_34530</name>
</gene>
<feature type="domain" description="Novel STAND NTPase 1" evidence="4">
    <location>
        <begin position="189"/>
        <end position="573"/>
    </location>
</feature>
<dbReference type="InterPro" id="IPR049052">
    <property type="entry name" value="nSTAND1"/>
</dbReference>
<dbReference type="Proteomes" id="UP001379533">
    <property type="component" value="Chromosome"/>
</dbReference>
<dbReference type="EMBL" id="CP089982">
    <property type="protein sequence ID" value="WXA91563.1"/>
    <property type="molecule type" value="Genomic_DNA"/>
</dbReference>
<sequence length="1436" mass="156070">MLTALHVLGRVEKGQLAFHGRDLQLTAAVREGESFRFPVCEPRVEDIQFDERLDWACINVGSALSGADRLHTGELTDSDREARWHAYGFPGNSPDDGTATAGTVTTPSAMVTLRGNKVSAIQLFSQEAAAGAGGVVHGYSGGPVIVDDRVIGILVAASVDEETGHAQHGTLYALPLSAVGISLPKIECPYPGLRPFEPLDAARNRFFGRDAETEQVLERLRNGERQIVVVGPSGSGKSSFVRAGLVPRLPQLDPRIVVRSLRPGARPLERLLQTLGDPAGAKDGLDPQLEASPDGGIVLIIDQLEELFTQCEDDIERRRFAVAYGELRRDPRFRLILTVRADFYGELIDSALWPHLSEQSYRLELAPLRGPQLAAAIEGPARALGVVVEEGLRENLLADAALEPGVLPLLQVTLRYLWEKRKRNVLRLNDYNTTSLMGRNALSRVLENTADAVLHRLTPEQQIMARRIFLRLVSFGEGRAHTRRQQTIDALKSTADDAAQFEATLDKLTSGTLITRDIKRRGEELIEIVDMAHEALISDWRKLAGWIKDRSADEQRRRTLDAEVQEWIAHGRDTVGLLDHVQLAEAEAWVKSDAARDVGYAKDLTDFLATSRRVIEDRERRRLWRTRITIGGLAVFSAGLTWLSCVANREALKSRQQAKVAEEQKLEARRVLGESYMEQGRQLVVEGRPQRALPFLVAAREQGIENNALKLLFAGARPLAKTWFVGHSDVVRDVGISPDGTRVVTASQDKTARIWDAITGKPITPPLQHGDWVRAASFSPDGTRIVTASNDQTARVWDALTGKPLGPPLPHRAVVDGASFSFDGSRVVTASADETVRVWDATTGEPITPRLNETRNRVVLTARMSVAFSPDGKRIVAASISEKTVQMWDAVTGQPLKPSIEESNVYGLRFSPDGASILTASLNHVATLWDVKTGRALTPPLTHLAEIYSAVFSADGLRVVTASADHTARVWDVKTGQPLTPYLRHDDSVVSASFSPDGTRIVTASTDKTARVWDVSSAAALTPSLEHQGFVNAAVFSSDGTRVVTASDDKTARVWEIPHPSAIGRPASSDASLNRDATRLVTAGGRGAPHAGHIWDSRTGIELTPPLAESFAHVARFSPDGTRVVTAGGDKTARVWDATTGQPVTPPLEHDGSVDIASFSPDGARIVTGSHDKNARIWDARTGQLIAPPLQHEKELRAASFSPDGSRVVTASNDSTARVWDAATGKPITGPLKHDLPLSSAHFSPDGTRVLTSSYDGTARIWDATTGQPVISPIKHDNAVLDASFSPDGLRVVTASRDRTARIWDAQTGKPLTLPLLHQGEVRKASFSPDGTRVVTGSADKTVLVWDASSGKPLILPFTHATSVTDVSFSFDGACVVSTGFQEPARIWPVPLDQGTLEQWQNIARCDPYVLQRGRLEVQTPPDTCWASPSTPPPAH</sequence>
<feature type="repeat" description="WD" evidence="3">
    <location>
        <begin position="1024"/>
        <end position="1057"/>
    </location>
</feature>
<protein>
    <recommendedName>
        <fullName evidence="4">Novel STAND NTPase 1 domain-containing protein</fullName>
    </recommendedName>
</protein>
<dbReference type="SUPFAM" id="SSF52540">
    <property type="entry name" value="P-loop containing nucleoside triphosphate hydrolases"/>
    <property type="match status" value="1"/>
</dbReference>
<feature type="repeat" description="WD" evidence="3">
    <location>
        <begin position="1189"/>
        <end position="1230"/>
    </location>
</feature>
<dbReference type="PROSITE" id="PS50294">
    <property type="entry name" value="WD_REPEATS_REGION"/>
    <property type="match status" value="11"/>
</dbReference>
<feature type="repeat" description="WD" evidence="3">
    <location>
        <begin position="808"/>
        <end position="849"/>
    </location>
</feature>
<keyword evidence="1 3" id="KW-0853">WD repeat</keyword>
<keyword evidence="2" id="KW-0677">Repeat</keyword>
<name>A0ABZ2JYJ0_9BACT</name>
<dbReference type="SMART" id="SM00320">
    <property type="entry name" value="WD40"/>
    <property type="match status" value="15"/>
</dbReference>
<dbReference type="Gene3D" id="2.130.10.10">
    <property type="entry name" value="YVTN repeat-like/Quinoprotein amine dehydrogenase"/>
    <property type="match status" value="4"/>
</dbReference>
<feature type="repeat" description="WD" evidence="3">
    <location>
        <begin position="1273"/>
        <end position="1314"/>
    </location>
</feature>
<dbReference type="InterPro" id="IPR009003">
    <property type="entry name" value="Peptidase_S1_PA"/>
</dbReference>
<dbReference type="SUPFAM" id="SSF50998">
    <property type="entry name" value="Quinoprotein alcohol dehydrogenase-like"/>
    <property type="match status" value="1"/>
</dbReference>
<proteinExistence type="predicted"/>
<dbReference type="Pfam" id="PF20703">
    <property type="entry name" value="nSTAND1"/>
    <property type="match status" value="1"/>
</dbReference>
<dbReference type="InterPro" id="IPR015943">
    <property type="entry name" value="WD40/YVTN_repeat-like_dom_sf"/>
</dbReference>
<dbReference type="Pfam" id="PF00400">
    <property type="entry name" value="WD40"/>
    <property type="match status" value="14"/>
</dbReference>
<accession>A0ABZ2JYJ0</accession>
<dbReference type="CDD" id="cd00200">
    <property type="entry name" value="WD40"/>
    <property type="match status" value="2"/>
</dbReference>
<evidence type="ECO:0000313" key="5">
    <source>
        <dbReference type="EMBL" id="WXA91563.1"/>
    </source>
</evidence>
<dbReference type="PRINTS" id="PR00320">
    <property type="entry name" value="GPROTEINBRPT"/>
</dbReference>
<keyword evidence="6" id="KW-1185">Reference proteome</keyword>
<feature type="repeat" description="WD" evidence="3">
    <location>
        <begin position="1318"/>
        <end position="1356"/>
    </location>
</feature>
<feature type="repeat" description="WD" evidence="3">
    <location>
        <begin position="1147"/>
        <end position="1188"/>
    </location>
</feature>
<dbReference type="PROSITE" id="PS50082">
    <property type="entry name" value="WD_REPEATS_2"/>
    <property type="match status" value="13"/>
</dbReference>
<dbReference type="InterPro" id="IPR036322">
    <property type="entry name" value="WD40_repeat_dom_sf"/>
</dbReference>
<dbReference type="PANTHER" id="PTHR22847:SF637">
    <property type="entry name" value="WD REPEAT DOMAIN 5B"/>
    <property type="match status" value="1"/>
</dbReference>
<dbReference type="PROSITE" id="PS00678">
    <property type="entry name" value="WD_REPEATS_1"/>
    <property type="match status" value="11"/>
</dbReference>
<evidence type="ECO:0000259" key="4">
    <source>
        <dbReference type="Pfam" id="PF20703"/>
    </source>
</evidence>